<comment type="caution">
    <text evidence="1">The sequence shown here is derived from an EMBL/GenBank/DDBJ whole genome shotgun (WGS) entry which is preliminary data.</text>
</comment>
<dbReference type="AlphaFoldDB" id="A0A4S2L0B9"/>
<evidence type="ECO:0000313" key="1">
    <source>
        <dbReference type="EMBL" id="TGZ55891.1"/>
    </source>
</evidence>
<dbReference type="EMBL" id="QBLH01000387">
    <property type="protein sequence ID" value="TGZ55891.1"/>
    <property type="molecule type" value="Genomic_DNA"/>
</dbReference>
<accession>A0A4S2L0B9</accession>
<gene>
    <name evidence="1" type="ORF">DBV15_06044</name>
</gene>
<proteinExistence type="predicted"/>
<reference evidence="1 2" key="1">
    <citation type="journal article" date="2019" name="Philos. Trans. R. Soc. Lond., B, Biol. Sci.">
        <title>Ant behaviour and brain gene expression of defending hosts depend on the ecological success of the intruding social parasite.</title>
        <authorList>
            <person name="Kaur R."/>
            <person name="Stoldt M."/>
            <person name="Jongepier E."/>
            <person name="Feldmeyer B."/>
            <person name="Menzel F."/>
            <person name="Bornberg-Bauer E."/>
            <person name="Foitzik S."/>
        </authorList>
    </citation>
    <scope>NUCLEOTIDE SEQUENCE [LARGE SCALE GENOMIC DNA]</scope>
    <source>
        <tissue evidence="1">Whole body</tissue>
    </source>
</reference>
<evidence type="ECO:0000313" key="2">
    <source>
        <dbReference type="Proteomes" id="UP000310200"/>
    </source>
</evidence>
<keyword evidence="2" id="KW-1185">Reference proteome</keyword>
<protein>
    <submittedName>
        <fullName evidence="1">Uncharacterized protein</fullName>
    </submittedName>
</protein>
<organism evidence="1 2">
    <name type="scientific">Temnothorax longispinosus</name>
    <dbReference type="NCBI Taxonomy" id="300112"/>
    <lineage>
        <taxon>Eukaryota</taxon>
        <taxon>Metazoa</taxon>
        <taxon>Ecdysozoa</taxon>
        <taxon>Arthropoda</taxon>
        <taxon>Hexapoda</taxon>
        <taxon>Insecta</taxon>
        <taxon>Pterygota</taxon>
        <taxon>Neoptera</taxon>
        <taxon>Endopterygota</taxon>
        <taxon>Hymenoptera</taxon>
        <taxon>Apocrita</taxon>
        <taxon>Aculeata</taxon>
        <taxon>Formicoidea</taxon>
        <taxon>Formicidae</taxon>
        <taxon>Myrmicinae</taxon>
        <taxon>Temnothorax</taxon>
    </lineage>
</organism>
<name>A0A4S2L0B9_9HYME</name>
<sequence length="357" mass="39758">MLERFQSLGEQPRVNPNLPEAIISRRGAAKKEVSPRVLLKHPSDRGGGDLSHRLATAEELPACNVLYARHIRCKSTSPKARLLGVEVPNELPLKSNSRALLAKAKRLARELPAPPRQASLQMHLSERNLGSGQPYPRLVPSSSSATPSPLRLAILRLARRATTPTSLIEFSSPVSCFLRRDGKRTAKSPPLEVSPAPADFYSSHTGFVYNFVPFVRSSRYAIDPPMYLRHFTLVLLFNPLTKTVFSSFAEASLHILRNNRESPYSIVSSRFCTLSRSGGDGVVVVIRDSLLYAVTWQARKGRLEIPARQPTWSVVLQFDAHAGVVENRNYHNDIHICRRIAGIPRKILLLPEIVNFA</sequence>
<dbReference type="Proteomes" id="UP000310200">
    <property type="component" value="Unassembled WGS sequence"/>
</dbReference>